<keyword evidence="3" id="KW-1185">Reference proteome</keyword>
<evidence type="ECO:0000256" key="1">
    <source>
        <dbReference type="SAM" id="Phobius"/>
    </source>
</evidence>
<accession>A0A081BX22</accession>
<keyword evidence="1" id="KW-0812">Transmembrane</keyword>
<dbReference type="AlphaFoldDB" id="A0A081BX22"/>
<evidence type="ECO:0000313" key="2">
    <source>
        <dbReference type="EMBL" id="GAK56877.1"/>
    </source>
</evidence>
<dbReference type="HOGENOM" id="CLU_1060326_0_0_0"/>
<dbReference type="EMBL" id="DF820465">
    <property type="protein sequence ID" value="GAK56877.1"/>
    <property type="molecule type" value="Genomic_DNA"/>
</dbReference>
<organism evidence="2">
    <name type="scientific">Vecturithrix granuli</name>
    <dbReference type="NCBI Taxonomy" id="1499967"/>
    <lineage>
        <taxon>Bacteria</taxon>
        <taxon>Candidatus Moduliflexota</taxon>
        <taxon>Candidatus Vecturitrichia</taxon>
        <taxon>Candidatus Vecturitrichales</taxon>
        <taxon>Candidatus Vecturitrichaceae</taxon>
        <taxon>Candidatus Vecturithrix</taxon>
    </lineage>
</organism>
<keyword evidence="1" id="KW-0472">Membrane</keyword>
<keyword evidence="1" id="KW-1133">Transmembrane helix</keyword>
<evidence type="ECO:0000313" key="3">
    <source>
        <dbReference type="Proteomes" id="UP000030661"/>
    </source>
</evidence>
<sequence length="262" mass="29851">MTPMMYVVLVAVAAVAAICFLAILAAIPMAPVQRLMMYVTPTWLLNIMCFFCPKTVIGLLCHWLNEKNPDLGERGLAPRRINPVPVSKKMSKLSVLGILYLLRQDESLWKFFAPNPKGGKVINLQPLPYILLELMFDLGGPEGREKVSKVIQKCRMTLGGVKQTEILQNFKVDNVIELFEMFPPGEVNMCLKNQRSAEVVAFWLYHWDLRKQKAEAPIISPYWIGQLPANQASEVQRALGHTELRGEGRRDLYKFHDVHYQL</sequence>
<proteinExistence type="predicted"/>
<dbReference type="Proteomes" id="UP000030661">
    <property type="component" value="Unassembled WGS sequence"/>
</dbReference>
<dbReference type="STRING" id="1499967.U27_03841"/>
<gene>
    <name evidence="2" type="ORF">U27_03841</name>
</gene>
<name>A0A081BX22_VECG1</name>
<reference evidence="2" key="1">
    <citation type="journal article" date="2015" name="PeerJ">
        <title>First genomic representation of candidate bacterial phylum KSB3 points to enhanced environmental sensing as a trigger of wastewater bulking.</title>
        <authorList>
            <person name="Sekiguchi Y."/>
            <person name="Ohashi A."/>
            <person name="Parks D.H."/>
            <person name="Yamauchi T."/>
            <person name="Tyson G.W."/>
            <person name="Hugenholtz P."/>
        </authorList>
    </citation>
    <scope>NUCLEOTIDE SEQUENCE [LARGE SCALE GENOMIC DNA]</scope>
</reference>
<protein>
    <submittedName>
        <fullName evidence="2">Uncharacterized protein</fullName>
    </submittedName>
</protein>
<feature type="transmembrane region" description="Helical" evidence="1">
    <location>
        <begin position="42"/>
        <end position="64"/>
    </location>
</feature>